<dbReference type="InterPro" id="IPR001107">
    <property type="entry name" value="Band_7"/>
</dbReference>
<evidence type="ECO:0000256" key="2">
    <source>
        <dbReference type="SAM" id="Phobius"/>
    </source>
</evidence>
<evidence type="ECO:0000313" key="5">
    <source>
        <dbReference type="Proteomes" id="UP000663887"/>
    </source>
</evidence>
<proteinExistence type="predicted"/>
<feature type="region of interest" description="Disordered" evidence="1">
    <location>
        <begin position="26"/>
        <end position="106"/>
    </location>
</feature>
<organism evidence="4 5">
    <name type="scientific">Rotaria magnacalcarata</name>
    <dbReference type="NCBI Taxonomy" id="392030"/>
    <lineage>
        <taxon>Eukaryota</taxon>
        <taxon>Metazoa</taxon>
        <taxon>Spiralia</taxon>
        <taxon>Gnathifera</taxon>
        <taxon>Rotifera</taxon>
        <taxon>Eurotatoria</taxon>
        <taxon>Bdelloidea</taxon>
        <taxon>Philodinida</taxon>
        <taxon>Philodinidae</taxon>
        <taxon>Rotaria</taxon>
    </lineage>
</organism>
<dbReference type="EMBL" id="CAJNRG010010399">
    <property type="protein sequence ID" value="CAF2122130.1"/>
    <property type="molecule type" value="Genomic_DNA"/>
</dbReference>
<feature type="transmembrane region" description="Helical" evidence="2">
    <location>
        <begin position="131"/>
        <end position="155"/>
    </location>
</feature>
<dbReference type="Pfam" id="PF01145">
    <property type="entry name" value="Band_7"/>
    <property type="match status" value="1"/>
</dbReference>
<comment type="caution">
    <text evidence="4">The sequence shown here is derived from an EMBL/GenBank/DDBJ whole genome shotgun (WGS) entry which is preliminary data.</text>
</comment>
<name>A0A816V6A2_9BILA</name>
<dbReference type="AlphaFoldDB" id="A0A816V6A2"/>
<keyword evidence="2" id="KW-1133">Transmembrane helix</keyword>
<accession>A0A816V6A2</accession>
<reference evidence="4" key="1">
    <citation type="submission" date="2021-02" db="EMBL/GenBank/DDBJ databases">
        <authorList>
            <person name="Nowell W R."/>
        </authorList>
    </citation>
    <scope>NUCLEOTIDE SEQUENCE</scope>
</reference>
<feature type="compositionally biased region" description="Basic and acidic residues" evidence="1">
    <location>
        <begin position="86"/>
        <end position="106"/>
    </location>
</feature>
<keyword evidence="2" id="KW-0812">Transmembrane</keyword>
<feature type="domain" description="Band 7" evidence="3">
    <location>
        <begin position="176"/>
        <end position="289"/>
    </location>
</feature>
<keyword evidence="2" id="KW-0472">Membrane</keyword>
<gene>
    <name evidence="4" type="ORF">XDN619_LOCUS22934</name>
</gene>
<evidence type="ECO:0000313" key="4">
    <source>
        <dbReference type="EMBL" id="CAF2122130.1"/>
    </source>
</evidence>
<protein>
    <recommendedName>
        <fullName evidence="3">Band 7 domain-containing protein</fullName>
    </recommendedName>
</protein>
<dbReference type="Proteomes" id="UP000663887">
    <property type="component" value="Unassembled WGS sequence"/>
</dbReference>
<evidence type="ECO:0000256" key="1">
    <source>
        <dbReference type="SAM" id="MobiDB-lite"/>
    </source>
</evidence>
<sequence length="495" mass="56735">MNPSGRSPLSSIENVGKLATAEEIELSEVSEPLLPTSNDIPRPIDEDDETTPFPLNSDDYNDGQPHVHFRPETDDDSVPVRQLRRRSSDVRRRSSDERRRSSDERQYGRLQQMARDFWADLMPTGNRNQRLLPLIIFSIVILLMILLIIFVILGYTSVDYDEFGVAHNLITGVLDLKHPYSNGIHIILPWKRMVKFDKTARYLNFDDLAIFTTDQASIVLDTSIVYRIRPNQIEPIWLNFATEHEQVLRLVTENILLNYGNQFSIYDYRARREHVEYRLSHILLQTLSGDCCPICCQQKTCSKTIAYSCSKLSHCSNTSSSCSNGYFVDVDAVYIFKVALPAPIIKRLHTLMLKPLFTETAESQETAAVVRIETERQRNELLNKARQVLMSALANNELIREKARIKFDSLMLKQLSDSEESVFQKLNIQNIANKLSASFLVEMNHLANLSKTIDINSFVAQFDQSDTTKQTNDLFDFVPAANVFDMTEFLSILEH</sequence>
<evidence type="ECO:0000259" key="3">
    <source>
        <dbReference type="Pfam" id="PF01145"/>
    </source>
</evidence>